<dbReference type="HOGENOM" id="CLU_2745115_0_0_1"/>
<dbReference type="Proteomes" id="UP000026915">
    <property type="component" value="Chromosome 1"/>
</dbReference>
<dbReference type="InParanoid" id="A0A061DFF7"/>
<evidence type="ECO:0000313" key="1">
    <source>
        <dbReference type="EMBL" id="EOX90954.1"/>
    </source>
</evidence>
<keyword evidence="2" id="KW-1185">Reference proteome</keyword>
<gene>
    <name evidence="1" type="ORF">TCM_000282</name>
</gene>
<sequence length="71" mass="8098">MKKLPRRLKTSLKNSETRISWDSQGAFDQNPTLFSNGAWPSSYLLPCRVYLPAVRDLNRAHPEVPIHGSFT</sequence>
<dbReference type="AlphaFoldDB" id="A0A061DFF7"/>
<name>A0A061DFF7_THECC</name>
<organism evidence="1 2">
    <name type="scientific">Theobroma cacao</name>
    <name type="common">Cacao</name>
    <name type="synonym">Cocoa</name>
    <dbReference type="NCBI Taxonomy" id="3641"/>
    <lineage>
        <taxon>Eukaryota</taxon>
        <taxon>Viridiplantae</taxon>
        <taxon>Streptophyta</taxon>
        <taxon>Embryophyta</taxon>
        <taxon>Tracheophyta</taxon>
        <taxon>Spermatophyta</taxon>
        <taxon>Magnoliopsida</taxon>
        <taxon>eudicotyledons</taxon>
        <taxon>Gunneridae</taxon>
        <taxon>Pentapetalae</taxon>
        <taxon>rosids</taxon>
        <taxon>malvids</taxon>
        <taxon>Malvales</taxon>
        <taxon>Malvaceae</taxon>
        <taxon>Byttnerioideae</taxon>
        <taxon>Theobroma</taxon>
    </lineage>
</organism>
<protein>
    <submittedName>
        <fullName evidence="1">Uncharacterized protein</fullName>
    </submittedName>
</protein>
<evidence type="ECO:0000313" key="2">
    <source>
        <dbReference type="Proteomes" id="UP000026915"/>
    </source>
</evidence>
<accession>A0A061DFF7</accession>
<dbReference type="Gramene" id="EOX90954">
    <property type="protein sequence ID" value="EOX90954"/>
    <property type="gene ID" value="TCM_000282"/>
</dbReference>
<dbReference type="EMBL" id="CM001879">
    <property type="protein sequence ID" value="EOX90954.1"/>
    <property type="molecule type" value="Genomic_DNA"/>
</dbReference>
<proteinExistence type="predicted"/>
<reference evidence="1 2" key="1">
    <citation type="journal article" date="2013" name="Genome Biol.">
        <title>The genome sequence of the most widely cultivated cacao type and its use to identify candidate genes regulating pod color.</title>
        <authorList>
            <person name="Motamayor J.C."/>
            <person name="Mockaitis K."/>
            <person name="Schmutz J."/>
            <person name="Haiminen N."/>
            <person name="Iii D.L."/>
            <person name="Cornejo O."/>
            <person name="Findley S.D."/>
            <person name="Zheng P."/>
            <person name="Utro F."/>
            <person name="Royaert S."/>
            <person name="Saski C."/>
            <person name="Jenkins J."/>
            <person name="Podicheti R."/>
            <person name="Zhao M."/>
            <person name="Scheffler B.E."/>
            <person name="Stack J.C."/>
            <person name="Feltus F.A."/>
            <person name="Mustiga G.M."/>
            <person name="Amores F."/>
            <person name="Phillips W."/>
            <person name="Marelli J.P."/>
            <person name="May G.D."/>
            <person name="Shapiro H."/>
            <person name="Ma J."/>
            <person name="Bustamante C.D."/>
            <person name="Schnell R.J."/>
            <person name="Main D."/>
            <person name="Gilbert D."/>
            <person name="Parida L."/>
            <person name="Kuhn D.N."/>
        </authorList>
    </citation>
    <scope>NUCLEOTIDE SEQUENCE [LARGE SCALE GENOMIC DNA]</scope>
    <source>
        <strain evidence="2">cv. Matina 1-6</strain>
    </source>
</reference>